<sequence>MVLHVSRIIQITALRNPGGYSAPNVAIHMYGCVLIGSRPRQDGVRIAANIIKPKMEMDGLNIKAHWSLTSLKRWRFLVHLFVLRAKSLMCQNGPFVRECNVGPTPIGQASM</sequence>
<name>A0A6N2KMX7_SALVM</name>
<protein>
    <submittedName>
        <fullName evidence="1">Uncharacterized protein</fullName>
    </submittedName>
</protein>
<dbReference type="AlphaFoldDB" id="A0A6N2KMX7"/>
<accession>A0A6N2KMX7</accession>
<organism evidence="1">
    <name type="scientific">Salix viminalis</name>
    <name type="common">Common osier</name>
    <name type="synonym">Basket willow</name>
    <dbReference type="NCBI Taxonomy" id="40686"/>
    <lineage>
        <taxon>Eukaryota</taxon>
        <taxon>Viridiplantae</taxon>
        <taxon>Streptophyta</taxon>
        <taxon>Embryophyta</taxon>
        <taxon>Tracheophyta</taxon>
        <taxon>Spermatophyta</taxon>
        <taxon>Magnoliopsida</taxon>
        <taxon>eudicotyledons</taxon>
        <taxon>Gunneridae</taxon>
        <taxon>Pentapetalae</taxon>
        <taxon>rosids</taxon>
        <taxon>fabids</taxon>
        <taxon>Malpighiales</taxon>
        <taxon>Salicaceae</taxon>
        <taxon>Saliceae</taxon>
        <taxon>Salix</taxon>
    </lineage>
</organism>
<reference evidence="1" key="1">
    <citation type="submission" date="2019-03" db="EMBL/GenBank/DDBJ databases">
        <authorList>
            <person name="Mank J."/>
            <person name="Almeida P."/>
        </authorList>
    </citation>
    <scope>NUCLEOTIDE SEQUENCE</scope>
    <source>
        <strain evidence="1">78183</strain>
    </source>
</reference>
<evidence type="ECO:0000313" key="1">
    <source>
        <dbReference type="EMBL" id="VFU29383.1"/>
    </source>
</evidence>
<proteinExistence type="predicted"/>
<dbReference type="EMBL" id="CAADRP010000546">
    <property type="protein sequence ID" value="VFU29383.1"/>
    <property type="molecule type" value="Genomic_DNA"/>
</dbReference>
<gene>
    <name evidence="1" type="ORF">SVIM_LOCUS106998</name>
</gene>